<proteinExistence type="predicted"/>
<keyword evidence="2" id="KW-1185">Reference proteome</keyword>
<dbReference type="EMBL" id="CM043017">
    <property type="protein sequence ID" value="KAI4465160.1"/>
    <property type="molecule type" value="Genomic_DNA"/>
</dbReference>
<reference evidence="1" key="1">
    <citation type="submission" date="2022-04" db="EMBL/GenBank/DDBJ databases">
        <title>Chromosome-scale genome assembly of Holotrichia oblita Faldermann.</title>
        <authorList>
            <person name="Rongchong L."/>
        </authorList>
    </citation>
    <scope>NUCLEOTIDE SEQUENCE</scope>
    <source>
        <strain evidence="1">81SQS9</strain>
    </source>
</reference>
<name>A0ACB9TEP6_HOLOL</name>
<evidence type="ECO:0000313" key="2">
    <source>
        <dbReference type="Proteomes" id="UP001056778"/>
    </source>
</evidence>
<accession>A0ACB9TEP6</accession>
<gene>
    <name evidence="1" type="ORF">MML48_3g00008697</name>
</gene>
<evidence type="ECO:0000313" key="1">
    <source>
        <dbReference type="EMBL" id="KAI4465160.1"/>
    </source>
</evidence>
<sequence length="105" mass="11128">MKVVIVFAAFVAVAFGASVTGDKDAAVVRSELNNIGVDGYNYAYETSNGISAEEQGQLQNVGTDNEAIQVRGQFTYVGSDGNTYAVTYTADENGFKPQGAHLPQQ</sequence>
<organism evidence="1 2">
    <name type="scientific">Holotrichia oblita</name>
    <name type="common">Chafer beetle</name>
    <dbReference type="NCBI Taxonomy" id="644536"/>
    <lineage>
        <taxon>Eukaryota</taxon>
        <taxon>Metazoa</taxon>
        <taxon>Ecdysozoa</taxon>
        <taxon>Arthropoda</taxon>
        <taxon>Hexapoda</taxon>
        <taxon>Insecta</taxon>
        <taxon>Pterygota</taxon>
        <taxon>Neoptera</taxon>
        <taxon>Endopterygota</taxon>
        <taxon>Coleoptera</taxon>
        <taxon>Polyphaga</taxon>
        <taxon>Scarabaeiformia</taxon>
        <taxon>Scarabaeidae</taxon>
        <taxon>Melolonthinae</taxon>
        <taxon>Holotrichia</taxon>
    </lineage>
</organism>
<protein>
    <submittedName>
        <fullName evidence="1">Cuticle protein</fullName>
    </submittedName>
</protein>
<dbReference type="Proteomes" id="UP001056778">
    <property type="component" value="Chromosome 3"/>
</dbReference>
<comment type="caution">
    <text evidence="1">The sequence shown here is derived from an EMBL/GenBank/DDBJ whole genome shotgun (WGS) entry which is preliminary data.</text>
</comment>